<evidence type="ECO:0000313" key="2">
    <source>
        <dbReference type="Proteomes" id="UP001295684"/>
    </source>
</evidence>
<protein>
    <submittedName>
        <fullName evidence="1">Uncharacterized protein</fullName>
    </submittedName>
</protein>
<comment type="caution">
    <text evidence="1">The sequence shown here is derived from an EMBL/GenBank/DDBJ whole genome shotgun (WGS) entry which is preliminary data.</text>
</comment>
<dbReference type="AlphaFoldDB" id="A0AAD1XIX2"/>
<gene>
    <name evidence="1" type="ORF">ECRASSUSDP1_LOCUS14751</name>
</gene>
<organism evidence="1 2">
    <name type="scientific">Euplotes crassus</name>
    <dbReference type="NCBI Taxonomy" id="5936"/>
    <lineage>
        <taxon>Eukaryota</taxon>
        <taxon>Sar</taxon>
        <taxon>Alveolata</taxon>
        <taxon>Ciliophora</taxon>
        <taxon>Intramacronucleata</taxon>
        <taxon>Spirotrichea</taxon>
        <taxon>Hypotrichia</taxon>
        <taxon>Euplotida</taxon>
        <taxon>Euplotidae</taxon>
        <taxon>Moneuplotes</taxon>
    </lineage>
</organism>
<proteinExistence type="predicted"/>
<sequence length="135" mass="16274">MQQRYEESLKTNQLDRFKSHCKLMRDLAGSGKSGVESHYKEFSWRMLHHKSMENWKQSNYCFNMKERYEQMEYTKTKMMSFVLLMLFFSKFRRTSLMRSFKGKAGLSTAYFAELAMRVDKNCCSSTHVMERFLTF</sequence>
<dbReference type="Proteomes" id="UP001295684">
    <property type="component" value="Unassembled WGS sequence"/>
</dbReference>
<reference evidence="1" key="1">
    <citation type="submission" date="2023-07" db="EMBL/GenBank/DDBJ databases">
        <authorList>
            <consortium name="AG Swart"/>
            <person name="Singh M."/>
            <person name="Singh A."/>
            <person name="Seah K."/>
            <person name="Emmerich C."/>
        </authorList>
    </citation>
    <scope>NUCLEOTIDE SEQUENCE</scope>
    <source>
        <strain evidence="1">DP1</strain>
    </source>
</reference>
<evidence type="ECO:0000313" key="1">
    <source>
        <dbReference type="EMBL" id="CAI2373405.1"/>
    </source>
</evidence>
<accession>A0AAD1XIX2</accession>
<name>A0AAD1XIX2_EUPCR</name>
<dbReference type="EMBL" id="CAMPGE010014755">
    <property type="protein sequence ID" value="CAI2373405.1"/>
    <property type="molecule type" value="Genomic_DNA"/>
</dbReference>
<keyword evidence="2" id="KW-1185">Reference proteome</keyword>